<dbReference type="InterPro" id="IPR013563">
    <property type="entry name" value="Oligopep_ABC_C"/>
</dbReference>
<dbReference type="InterPro" id="IPR003593">
    <property type="entry name" value="AAA+_ATPase"/>
</dbReference>
<name>A0A926HZW4_9FIRM</name>
<evidence type="ECO:0000313" key="9">
    <source>
        <dbReference type="EMBL" id="MBC8542554.1"/>
    </source>
</evidence>
<dbReference type="InterPro" id="IPR017871">
    <property type="entry name" value="ABC_transporter-like_CS"/>
</dbReference>
<dbReference type="PROSITE" id="PS50893">
    <property type="entry name" value="ABC_TRANSPORTER_2"/>
    <property type="match status" value="1"/>
</dbReference>
<comment type="caution">
    <text evidence="9">The sequence shown here is derived from an EMBL/GenBank/DDBJ whole genome shotgun (WGS) entry which is preliminary data.</text>
</comment>
<evidence type="ECO:0000259" key="8">
    <source>
        <dbReference type="PROSITE" id="PS50893"/>
    </source>
</evidence>
<keyword evidence="4" id="KW-1003">Cell membrane</keyword>
<evidence type="ECO:0000256" key="4">
    <source>
        <dbReference type="ARBA" id="ARBA00022475"/>
    </source>
</evidence>
<evidence type="ECO:0000256" key="3">
    <source>
        <dbReference type="ARBA" id="ARBA00022448"/>
    </source>
</evidence>
<dbReference type="PANTHER" id="PTHR43297:SF2">
    <property type="entry name" value="DIPEPTIDE TRANSPORT ATP-BINDING PROTEIN DPPD"/>
    <property type="match status" value="1"/>
</dbReference>
<dbReference type="SUPFAM" id="SSF52540">
    <property type="entry name" value="P-loop containing nucleoside triphosphate hydrolases"/>
    <property type="match status" value="1"/>
</dbReference>
<evidence type="ECO:0000256" key="5">
    <source>
        <dbReference type="ARBA" id="ARBA00022741"/>
    </source>
</evidence>
<dbReference type="GO" id="GO:0005886">
    <property type="term" value="C:plasma membrane"/>
    <property type="evidence" value="ECO:0007669"/>
    <property type="project" value="UniProtKB-SubCell"/>
</dbReference>
<dbReference type="InterPro" id="IPR050388">
    <property type="entry name" value="ABC_Ni/Peptide_Import"/>
</dbReference>
<evidence type="ECO:0000256" key="6">
    <source>
        <dbReference type="ARBA" id="ARBA00022840"/>
    </source>
</evidence>
<accession>A0A926HZW4</accession>
<feature type="domain" description="ABC transporter" evidence="8">
    <location>
        <begin position="8"/>
        <end position="260"/>
    </location>
</feature>
<dbReference type="InterPro" id="IPR003439">
    <property type="entry name" value="ABC_transporter-like_ATP-bd"/>
</dbReference>
<dbReference type="EMBL" id="JACRSQ010000003">
    <property type="protein sequence ID" value="MBC8542554.1"/>
    <property type="molecule type" value="Genomic_DNA"/>
</dbReference>
<evidence type="ECO:0000256" key="7">
    <source>
        <dbReference type="ARBA" id="ARBA00023136"/>
    </source>
</evidence>
<dbReference type="GO" id="GO:0016887">
    <property type="term" value="F:ATP hydrolysis activity"/>
    <property type="evidence" value="ECO:0007669"/>
    <property type="project" value="InterPro"/>
</dbReference>
<dbReference type="Gene3D" id="3.40.50.300">
    <property type="entry name" value="P-loop containing nucleotide triphosphate hydrolases"/>
    <property type="match status" value="1"/>
</dbReference>
<keyword evidence="6 9" id="KW-0067">ATP-binding</keyword>
<dbReference type="RefSeq" id="WP_249289366.1">
    <property type="nucleotide sequence ID" value="NZ_JACRSQ010000003.1"/>
</dbReference>
<dbReference type="PANTHER" id="PTHR43297">
    <property type="entry name" value="OLIGOPEPTIDE TRANSPORT ATP-BINDING PROTEIN APPD"/>
    <property type="match status" value="1"/>
</dbReference>
<reference evidence="9" key="1">
    <citation type="submission" date="2020-08" db="EMBL/GenBank/DDBJ databases">
        <title>Genome public.</title>
        <authorList>
            <person name="Liu C."/>
            <person name="Sun Q."/>
        </authorList>
    </citation>
    <scope>NUCLEOTIDE SEQUENCE</scope>
    <source>
        <strain evidence="9">NSJ-32</strain>
    </source>
</reference>
<dbReference type="Pfam" id="PF08352">
    <property type="entry name" value="oligo_HPY"/>
    <property type="match status" value="1"/>
</dbReference>
<dbReference type="AlphaFoldDB" id="A0A926HZW4"/>
<dbReference type="PROSITE" id="PS00211">
    <property type="entry name" value="ABC_TRANSPORTER_1"/>
    <property type="match status" value="1"/>
</dbReference>
<evidence type="ECO:0000256" key="1">
    <source>
        <dbReference type="ARBA" id="ARBA00004202"/>
    </source>
</evidence>
<keyword evidence="5" id="KW-0547">Nucleotide-binding</keyword>
<dbReference type="SMART" id="SM00382">
    <property type="entry name" value="AAA"/>
    <property type="match status" value="1"/>
</dbReference>
<keyword evidence="10" id="KW-1185">Reference proteome</keyword>
<dbReference type="Pfam" id="PF00005">
    <property type="entry name" value="ABC_tran"/>
    <property type="match status" value="1"/>
</dbReference>
<proteinExistence type="inferred from homology"/>
<dbReference type="FunFam" id="3.40.50.300:FF:000016">
    <property type="entry name" value="Oligopeptide ABC transporter ATP-binding component"/>
    <property type="match status" value="1"/>
</dbReference>
<comment type="subcellular location">
    <subcellularLocation>
        <location evidence="1">Cell membrane</location>
        <topology evidence="1">Peripheral membrane protein</topology>
    </subcellularLocation>
</comment>
<protein>
    <submittedName>
        <fullName evidence="9">ABC transporter ATP-binding protein</fullName>
    </submittedName>
</protein>
<organism evidence="9 10">
    <name type="scientific">Bianquea renquensis</name>
    <dbReference type="NCBI Taxonomy" id="2763661"/>
    <lineage>
        <taxon>Bacteria</taxon>
        <taxon>Bacillati</taxon>
        <taxon>Bacillota</taxon>
        <taxon>Clostridia</taxon>
        <taxon>Eubacteriales</taxon>
        <taxon>Bianqueaceae</taxon>
        <taxon>Bianquea</taxon>
    </lineage>
</organism>
<dbReference type="CDD" id="cd03257">
    <property type="entry name" value="ABC_NikE_OppD_transporters"/>
    <property type="match status" value="1"/>
</dbReference>
<comment type="similarity">
    <text evidence="2">Belongs to the ABC transporter superfamily.</text>
</comment>
<keyword evidence="7" id="KW-0472">Membrane</keyword>
<gene>
    <name evidence="9" type="ORF">H8730_03200</name>
</gene>
<evidence type="ECO:0000256" key="2">
    <source>
        <dbReference type="ARBA" id="ARBA00005417"/>
    </source>
</evidence>
<evidence type="ECO:0000313" key="10">
    <source>
        <dbReference type="Proteomes" id="UP000657006"/>
    </source>
</evidence>
<dbReference type="NCBIfam" id="TIGR01727">
    <property type="entry name" value="oligo_HPY"/>
    <property type="match status" value="1"/>
</dbReference>
<keyword evidence="3" id="KW-0813">Transport</keyword>
<dbReference type="GO" id="GO:0015833">
    <property type="term" value="P:peptide transport"/>
    <property type="evidence" value="ECO:0007669"/>
    <property type="project" value="InterPro"/>
</dbReference>
<dbReference type="InterPro" id="IPR027417">
    <property type="entry name" value="P-loop_NTPase"/>
</dbReference>
<dbReference type="GO" id="GO:0005524">
    <property type="term" value="F:ATP binding"/>
    <property type="evidence" value="ECO:0007669"/>
    <property type="project" value="UniProtKB-KW"/>
</dbReference>
<sequence length="339" mass="37681">MTQKEKLLEVKDLKTVFHTIRGRITAVDGVSFEVGGGEILGIVGESGCGKSVTSQSILRLYDEKKQVTYTGQINFKNTNLLELSERDMQSIRGNEIAMIFQDALSSLNPVFTIGEQIAEAIRVHNKGIKKKQAMERAVQLLELTGIPAPEERVHAYPHEMSGGMRQRAMIAMALACEPKLLIADEPTTALDVTIQAQIMELICELHDRLGMGVILITHDLGVVSQVCTRVVVMYLGQIIENGPVQDIFQRPLHPYTAGLIASIPTLETEKRKKLYMIKGSVPAMDKAAKGCRFYDRCERAMDRCQECPPPLVESENGHCAYCWNPNLEGATSLRERRAL</sequence>
<dbReference type="Proteomes" id="UP000657006">
    <property type="component" value="Unassembled WGS sequence"/>
</dbReference>